<reference evidence="4" key="2">
    <citation type="submission" date="2018-08" db="EMBL/GenBank/DDBJ databases">
        <title>HSV2 whole genome sequences from clinical isolates.</title>
        <authorList>
            <person name="Roychoudhury P."/>
            <person name="Greninger A.L."/>
            <person name="Jerome K.R."/>
            <person name="Johnston C."/>
            <person name="Wald A."/>
            <person name="Xie H."/>
        </authorList>
    </citation>
    <scope>NUCLEOTIDE SEQUENCE</scope>
    <source>
        <strain evidence="4">2004-46095</strain>
        <strain evidence="5">2007-43967_S511_L001</strain>
    </source>
</reference>
<dbReference type="InterPro" id="IPR017376">
    <property type="entry name" value="Herpes_UL49A"/>
</dbReference>
<dbReference type="EMBL" id="KP334096">
    <property type="protein sequence ID" value="AKC59505.1"/>
    <property type="molecule type" value="Genomic_DNA"/>
</dbReference>
<keyword evidence="1" id="KW-0812">Transmembrane</keyword>
<protein>
    <submittedName>
        <fullName evidence="3">Envelope glycoprotein N</fullName>
    </submittedName>
    <submittedName>
        <fullName evidence="4">UL49A</fullName>
    </submittedName>
</protein>
<dbReference type="EMBL" id="MH790646">
    <property type="protein sequence ID" value="QBH83975.1"/>
    <property type="molecule type" value="Genomic_DNA"/>
</dbReference>
<name>A0A0E3Y7A9_HHV2</name>
<keyword evidence="3" id="KW-0946">Virion</keyword>
<dbReference type="PIRSF" id="PIRSF038075">
    <property type="entry name" value="Herpes_UL49A_env"/>
    <property type="match status" value="1"/>
</dbReference>
<keyword evidence="1" id="KW-0472">Membrane</keyword>
<organism evidence="3">
    <name type="scientific">Human herpesvirus 2</name>
    <name type="common">HHV-2</name>
    <name type="synonym">Human herpes simplex virus 2</name>
    <dbReference type="NCBI Taxonomy" id="10310"/>
    <lineage>
        <taxon>Viruses</taxon>
        <taxon>Duplodnaviria</taxon>
        <taxon>Heunggongvirae</taxon>
        <taxon>Peploviricota</taxon>
        <taxon>Herviviricetes</taxon>
        <taxon>Herpesvirales</taxon>
        <taxon>Orthoherpesviridae</taxon>
        <taxon>Alphaherpesvirinae</taxon>
        <taxon>Simplexvirus</taxon>
        <taxon>Simplexvirus humanalpha2</taxon>
    </lineage>
</organism>
<sequence length="87" mass="8810">MTGKPARLGRWVVLLFVALVAGVPGEPPNAVGARGVIGDAQCRGDSAGVVSVPGVLVPFYLGMTSMGVCMIAHVYQICQRALAAGSA</sequence>
<evidence type="ECO:0000256" key="1">
    <source>
        <dbReference type="SAM" id="Phobius"/>
    </source>
</evidence>
<evidence type="ECO:0000313" key="2">
    <source>
        <dbReference type="EMBL" id="AKC59291.1"/>
    </source>
</evidence>
<accession>A0A0E3Y7A9</accession>
<dbReference type="EMBL" id="KP334093">
    <property type="protein sequence ID" value="AKC59291.1"/>
    <property type="molecule type" value="Genomic_DNA"/>
</dbReference>
<feature type="transmembrane region" description="Helical" evidence="1">
    <location>
        <begin position="56"/>
        <end position="75"/>
    </location>
</feature>
<evidence type="ECO:0000313" key="4">
    <source>
        <dbReference type="EMBL" id="QBH77491.1"/>
    </source>
</evidence>
<evidence type="ECO:0000313" key="3">
    <source>
        <dbReference type="EMBL" id="AKC59505.1"/>
    </source>
</evidence>
<evidence type="ECO:0000313" key="5">
    <source>
        <dbReference type="EMBL" id="QBH83975.1"/>
    </source>
</evidence>
<keyword evidence="1" id="KW-1133">Transmembrane helix</keyword>
<proteinExistence type="predicted"/>
<dbReference type="GO" id="GO:0019031">
    <property type="term" value="C:viral envelope"/>
    <property type="evidence" value="ECO:0007669"/>
    <property type="project" value="UniProtKB-KW"/>
</dbReference>
<organismHost>
    <name type="scientific">Homo sapiens</name>
    <name type="common">Human</name>
    <dbReference type="NCBI Taxonomy" id="9606"/>
</organismHost>
<reference evidence="3" key="1">
    <citation type="journal article" date="2015" name="J. Virol.">
        <title>Genomic, phylogenetic, and recombinational characterization of herpes simplex virus 2 strains.</title>
        <authorList>
            <person name="Kolb A.W."/>
            <person name="Larsen I.V."/>
            <person name="Cuellar J.A."/>
            <person name="Brandt C.R."/>
        </authorList>
    </citation>
    <scope>NUCLEOTIDE SEQUENCE</scope>
    <source>
        <strain evidence="3">COH 3818</strain>
        <strain evidence="2">CtSF-R</strain>
    </source>
</reference>
<gene>
    <name evidence="3" type="primary">UL49A</name>
</gene>
<dbReference type="EMBL" id="MH790571">
    <property type="protein sequence ID" value="QBH77491.1"/>
    <property type="molecule type" value="Genomic_DNA"/>
</dbReference>
<keyword evidence="3" id="KW-0261">Viral envelope protein</keyword>